<evidence type="ECO:0000313" key="1">
    <source>
        <dbReference type="EMBL" id="VEL39683.1"/>
    </source>
</evidence>
<dbReference type="EMBL" id="CAAALY010262146">
    <property type="protein sequence ID" value="VEL39683.1"/>
    <property type="molecule type" value="Genomic_DNA"/>
</dbReference>
<dbReference type="AlphaFoldDB" id="A0A3S5AWT8"/>
<protein>
    <submittedName>
        <fullName evidence="1">Uncharacterized protein</fullName>
    </submittedName>
</protein>
<proteinExistence type="predicted"/>
<comment type="caution">
    <text evidence="1">The sequence shown here is derived from an EMBL/GenBank/DDBJ whole genome shotgun (WGS) entry which is preliminary data.</text>
</comment>
<accession>A0A3S5AWT8</accession>
<organism evidence="1 2">
    <name type="scientific">Protopolystoma xenopodis</name>
    <dbReference type="NCBI Taxonomy" id="117903"/>
    <lineage>
        <taxon>Eukaryota</taxon>
        <taxon>Metazoa</taxon>
        <taxon>Spiralia</taxon>
        <taxon>Lophotrochozoa</taxon>
        <taxon>Platyhelminthes</taxon>
        <taxon>Monogenea</taxon>
        <taxon>Polyopisthocotylea</taxon>
        <taxon>Polystomatidea</taxon>
        <taxon>Polystomatidae</taxon>
        <taxon>Protopolystoma</taxon>
    </lineage>
</organism>
<reference evidence="1" key="1">
    <citation type="submission" date="2018-11" db="EMBL/GenBank/DDBJ databases">
        <authorList>
            <consortium name="Pathogen Informatics"/>
        </authorList>
    </citation>
    <scope>NUCLEOTIDE SEQUENCE</scope>
</reference>
<sequence>MLANSHIRASSPAGSVDEAWVLTNLPLFENGEVCLPGMTSSPWTMTTVWANAAGDGAEEMGRG</sequence>
<gene>
    <name evidence="1" type="ORF">PXEA_LOCUS33123</name>
</gene>
<name>A0A3S5AWT8_9PLAT</name>
<dbReference type="Proteomes" id="UP000784294">
    <property type="component" value="Unassembled WGS sequence"/>
</dbReference>
<evidence type="ECO:0000313" key="2">
    <source>
        <dbReference type="Proteomes" id="UP000784294"/>
    </source>
</evidence>
<keyword evidence="2" id="KW-1185">Reference proteome</keyword>